<comment type="cofactor">
    <cofactor evidence="1">
        <name>Mg(2+)</name>
        <dbReference type="ChEBI" id="CHEBI:18420"/>
    </cofactor>
</comment>
<evidence type="ECO:0000256" key="5">
    <source>
        <dbReference type="ARBA" id="ARBA00022741"/>
    </source>
</evidence>
<dbReference type="SUPFAM" id="SSF81301">
    <property type="entry name" value="Nucleotidyltransferase"/>
    <property type="match status" value="1"/>
</dbReference>
<organism evidence="9 10">
    <name type="scientific">Mariniphaga sediminis</name>
    <dbReference type="NCBI Taxonomy" id="1628158"/>
    <lineage>
        <taxon>Bacteria</taxon>
        <taxon>Pseudomonadati</taxon>
        <taxon>Bacteroidota</taxon>
        <taxon>Bacteroidia</taxon>
        <taxon>Marinilabiliales</taxon>
        <taxon>Prolixibacteraceae</taxon>
        <taxon>Mariniphaga</taxon>
    </lineage>
</organism>
<evidence type="ECO:0000256" key="1">
    <source>
        <dbReference type="ARBA" id="ARBA00001946"/>
    </source>
</evidence>
<dbReference type="PANTHER" id="PTHR33571:SF12">
    <property type="entry name" value="BSL3053 PROTEIN"/>
    <property type="match status" value="1"/>
</dbReference>
<evidence type="ECO:0000256" key="4">
    <source>
        <dbReference type="ARBA" id="ARBA00022723"/>
    </source>
</evidence>
<comment type="caution">
    <text evidence="9">The sequence shown here is derived from an EMBL/GenBank/DDBJ whole genome shotgun (WGS) entry which is preliminary data.</text>
</comment>
<dbReference type="AlphaFoldDB" id="A0A399CUI2"/>
<feature type="domain" description="Polymerase beta nucleotidyltransferase" evidence="8">
    <location>
        <begin position="10"/>
        <end position="103"/>
    </location>
</feature>
<dbReference type="OrthoDB" id="9793933at2"/>
<dbReference type="PANTHER" id="PTHR33571">
    <property type="entry name" value="SSL8005 PROTEIN"/>
    <property type="match status" value="1"/>
</dbReference>
<evidence type="ECO:0000256" key="6">
    <source>
        <dbReference type="ARBA" id="ARBA00022840"/>
    </source>
</evidence>
<evidence type="ECO:0000256" key="7">
    <source>
        <dbReference type="ARBA" id="ARBA00022842"/>
    </source>
</evidence>
<dbReference type="Proteomes" id="UP000266441">
    <property type="component" value="Unassembled WGS sequence"/>
</dbReference>
<keyword evidence="7" id="KW-0460">Magnesium</keyword>
<reference evidence="9 10" key="1">
    <citation type="journal article" date="2015" name="Int. J. Syst. Evol. Microbiol.">
        <title>Mariniphaga sediminis sp. nov., isolated from coastal sediment.</title>
        <authorList>
            <person name="Wang F.Q."/>
            <person name="Shen Q.Y."/>
            <person name="Chen G.J."/>
            <person name="Du Z.J."/>
        </authorList>
    </citation>
    <scope>NUCLEOTIDE SEQUENCE [LARGE SCALE GENOMIC DNA]</scope>
    <source>
        <strain evidence="9 10">SY21</strain>
    </source>
</reference>
<keyword evidence="6" id="KW-0067">ATP-binding</keyword>
<dbReference type="EMBL" id="QWET01000030">
    <property type="protein sequence ID" value="RIH62956.1"/>
    <property type="molecule type" value="Genomic_DNA"/>
</dbReference>
<keyword evidence="5" id="KW-0547">Nucleotide-binding</keyword>
<dbReference type="GO" id="GO:0005524">
    <property type="term" value="F:ATP binding"/>
    <property type="evidence" value="ECO:0007669"/>
    <property type="project" value="UniProtKB-KW"/>
</dbReference>
<dbReference type="Pfam" id="PF18765">
    <property type="entry name" value="Polbeta"/>
    <property type="match status" value="1"/>
</dbReference>
<dbReference type="InterPro" id="IPR043519">
    <property type="entry name" value="NT_sf"/>
</dbReference>
<dbReference type="GO" id="GO:0046872">
    <property type="term" value="F:metal ion binding"/>
    <property type="evidence" value="ECO:0007669"/>
    <property type="project" value="UniProtKB-KW"/>
</dbReference>
<keyword evidence="4" id="KW-0479">Metal-binding</keyword>
<dbReference type="CDD" id="cd05403">
    <property type="entry name" value="NT_KNTase_like"/>
    <property type="match status" value="1"/>
</dbReference>
<evidence type="ECO:0000256" key="3">
    <source>
        <dbReference type="ARBA" id="ARBA00022695"/>
    </source>
</evidence>
<dbReference type="InterPro" id="IPR041633">
    <property type="entry name" value="Polbeta"/>
</dbReference>
<dbReference type="GO" id="GO:0016779">
    <property type="term" value="F:nucleotidyltransferase activity"/>
    <property type="evidence" value="ECO:0007669"/>
    <property type="project" value="UniProtKB-KW"/>
</dbReference>
<dbReference type="RefSeq" id="WP_119352131.1">
    <property type="nucleotide sequence ID" value="NZ_JBFHKJ010000001.1"/>
</dbReference>
<evidence type="ECO:0000313" key="10">
    <source>
        <dbReference type="Proteomes" id="UP000266441"/>
    </source>
</evidence>
<protein>
    <submittedName>
        <fullName evidence="9">Nucleotidyltransferase domain-containing protein</fullName>
    </submittedName>
</protein>
<name>A0A399CUI2_9BACT</name>
<evidence type="ECO:0000259" key="8">
    <source>
        <dbReference type="Pfam" id="PF18765"/>
    </source>
</evidence>
<keyword evidence="3" id="KW-0548">Nucleotidyltransferase</keyword>
<dbReference type="InterPro" id="IPR052038">
    <property type="entry name" value="Type-VII_TA_antitoxin"/>
</dbReference>
<keyword evidence="10" id="KW-1185">Reference proteome</keyword>
<keyword evidence="2 9" id="KW-0808">Transferase</keyword>
<gene>
    <name evidence="9" type="ORF">D1164_22340</name>
</gene>
<proteinExistence type="predicted"/>
<evidence type="ECO:0000313" key="9">
    <source>
        <dbReference type="EMBL" id="RIH62956.1"/>
    </source>
</evidence>
<evidence type="ECO:0000256" key="2">
    <source>
        <dbReference type="ARBA" id="ARBA00022679"/>
    </source>
</evidence>
<sequence length="104" mass="12561">MNNIISSNIEKIRLFFEMHKIERAFIFGSAVTGEFNEESDLDFLVRFQPDLDPLEKGELWWNLHDKLRDFFNREIDIVTENSLKNPYFIEELNETKELIYEKQD</sequence>
<accession>A0A399CUI2</accession>
<dbReference type="Gene3D" id="3.30.460.10">
    <property type="entry name" value="Beta Polymerase, domain 2"/>
    <property type="match status" value="1"/>
</dbReference>